<dbReference type="AlphaFoldDB" id="A0A2P2R123"/>
<dbReference type="EMBL" id="GGEC01092462">
    <property type="protein sequence ID" value="MBX72946.1"/>
    <property type="molecule type" value="Transcribed_RNA"/>
</dbReference>
<evidence type="ECO:0000313" key="1">
    <source>
        <dbReference type="EMBL" id="MBX72946.1"/>
    </source>
</evidence>
<accession>A0A2P2R123</accession>
<reference evidence="1" key="1">
    <citation type="submission" date="2018-02" db="EMBL/GenBank/DDBJ databases">
        <title>Rhizophora mucronata_Transcriptome.</title>
        <authorList>
            <person name="Meera S.P."/>
            <person name="Sreeshan A."/>
            <person name="Augustine A."/>
        </authorList>
    </citation>
    <scope>NUCLEOTIDE SEQUENCE</scope>
    <source>
        <tissue evidence="1">Leaf</tissue>
    </source>
</reference>
<protein>
    <submittedName>
        <fullName evidence="1">Uncharacterized protein</fullName>
    </submittedName>
</protein>
<proteinExistence type="predicted"/>
<name>A0A2P2R123_RHIMU</name>
<organism evidence="1">
    <name type="scientific">Rhizophora mucronata</name>
    <name type="common">Asiatic mangrove</name>
    <dbReference type="NCBI Taxonomy" id="61149"/>
    <lineage>
        <taxon>Eukaryota</taxon>
        <taxon>Viridiplantae</taxon>
        <taxon>Streptophyta</taxon>
        <taxon>Embryophyta</taxon>
        <taxon>Tracheophyta</taxon>
        <taxon>Spermatophyta</taxon>
        <taxon>Magnoliopsida</taxon>
        <taxon>eudicotyledons</taxon>
        <taxon>Gunneridae</taxon>
        <taxon>Pentapetalae</taxon>
        <taxon>rosids</taxon>
        <taxon>fabids</taxon>
        <taxon>Malpighiales</taxon>
        <taxon>Rhizophoraceae</taxon>
        <taxon>Rhizophora</taxon>
    </lineage>
</organism>
<sequence>MSSFTKETSFLFTSRHAYRWLKSSWKTQTVSTILEMTPLKISMAPH</sequence>